<comment type="caution">
    <text evidence="2">The sequence shown here is derived from an EMBL/GenBank/DDBJ whole genome shotgun (WGS) entry which is preliminary data.</text>
</comment>
<keyword evidence="2" id="KW-0378">Hydrolase</keyword>
<evidence type="ECO:0000259" key="1">
    <source>
        <dbReference type="Pfam" id="PF13391"/>
    </source>
</evidence>
<dbReference type="AlphaFoldDB" id="A0A2S9MRD7"/>
<dbReference type="EMBL" id="PVGH01000053">
    <property type="protein sequence ID" value="PRF61233.1"/>
    <property type="molecule type" value="Genomic_DNA"/>
</dbReference>
<sequence>MMTPLERLRVEKAAADCGFERTPILLSDGGLELRSAQFPEAIFVQMREGALRVSASNDVLLDGANASEISVGDLDQLYAALQRASAIARTMPNRVADQFRRAKKHLPQTTEAERLVVQRVGQDLYRSALMDYWQGRCCVTGLAVPALLRASHIRPWAKCQSDEERLDVFNGFVFAPHVDALFDGGWISFTDQGSLLVSDALPWAARTQLGVSPEWTIRNLKPAHAPYLMFHRANELRKASSFAAK</sequence>
<name>A0A2S9MRD7_9BURK</name>
<evidence type="ECO:0000313" key="3">
    <source>
        <dbReference type="Proteomes" id="UP000238982"/>
    </source>
</evidence>
<organism evidence="2 3">
    <name type="scientific">Burkholderia multivorans</name>
    <dbReference type="NCBI Taxonomy" id="87883"/>
    <lineage>
        <taxon>Bacteria</taxon>
        <taxon>Pseudomonadati</taxon>
        <taxon>Pseudomonadota</taxon>
        <taxon>Betaproteobacteria</taxon>
        <taxon>Burkholderiales</taxon>
        <taxon>Burkholderiaceae</taxon>
        <taxon>Burkholderia</taxon>
        <taxon>Burkholderia cepacia complex</taxon>
    </lineage>
</organism>
<evidence type="ECO:0000313" key="2">
    <source>
        <dbReference type="EMBL" id="PRF61233.1"/>
    </source>
</evidence>
<protein>
    <submittedName>
        <fullName evidence="2">Restriction endonuclease</fullName>
    </submittedName>
</protein>
<accession>A0A2S9MRD7</accession>
<dbReference type="InterPro" id="IPR003615">
    <property type="entry name" value="HNH_nuc"/>
</dbReference>
<dbReference type="Proteomes" id="UP000238982">
    <property type="component" value="Unassembled WGS sequence"/>
</dbReference>
<proteinExistence type="predicted"/>
<dbReference type="GO" id="GO:0004519">
    <property type="term" value="F:endonuclease activity"/>
    <property type="evidence" value="ECO:0007669"/>
    <property type="project" value="UniProtKB-KW"/>
</dbReference>
<dbReference type="Pfam" id="PF13391">
    <property type="entry name" value="HNH_2"/>
    <property type="match status" value="1"/>
</dbReference>
<feature type="domain" description="HNH nuclease" evidence="1">
    <location>
        <begin position="137"/>
        <end position="189"/>
    </location>
</feature>
<dbReference type="RefSeq" id="WP_105796321.1">
    <property type="nucleotide sequence ID" value="NZ_CP046343.1"/>
</dbReference>
<keyword evidence="2" id="KW-0255">Endonuclease</keyword>
<reference evidence="2 3" key="1">
    <citation type="submission" date="2018-03" db="EMBL/GenBank/DDBJ databases">
        <authorList>
            <person name="Keele B.F."/>
        </authorList>
    </citation>
    <scope>NUCLEOTIDE SEQUENCE [LARGE SCALE GENOMIC DNA]</scope>
    <source>
        <strain evidence="2 3">AU19729</strain>
    </source>
</reference>
<gene>
    <name evidence="2" type="ORF">C6Q15_13085</name>
</gene>
<keyword evidence="2" id="KW-0540">Nuclease</keyword>